<reference evidence="7 8" key="2">
    <citation type="journal article" date="2017" name="Antonie Van Leeuwenhoek">
        <title>Rhizobium rhizosphaerae sp. nov., a novel species isolated from rice rhizosphere.</title>
        <authorList>
            <person name="Zhao J.J."/>
            <person name="Zhang J."/>
            <person name="Zhang R.J."/>
            <person name="Zhang C.W."/>
            <person name="Yin H.Q."/>
            <person name="Zhang X.X."/>
        </authorList>
    </citation>
    <scope>NUCLEOTIDE SEQUENCE [LARGE SCALE GENOMIC DNA]</scope>
    <source>
        <strain evidence="7 8">ACAM 611</strain>
    </source>
</reference>
<keyword evidence="4" id="KW-0067">ATP-binding</keyword>
<sequence>MNQSWQPSASIETLRKRAALLHQIRVFFAQRKVLEVETPALSSHTITDPYLEAMHTLHTQVGAFTSSKLYLQTSPEYAMKRLLAAGSGDIFQLCKAFRDDEVGRIHNPEFTILEWYRIGFSLQHLIDEVGSLLMATLKVEAVNQSSYSVLFERHLAFNPLEVDLPSLFEICAKLGLQDYVGSLRANLADDENTHASVLLKDSILQVLFSTHIESLIGIDYPTVVVDFPASQASLATLHENGRTANRFEVYYKGIELANGFDELTDAQSQHLRFAQDNQKRSVLGLSIKPIDMHFMAALFSGLPQCAGVALGVDRLLMLALQKNTIEEVMSFSQRNC</sequence>
<dbReference type="eggNOG" id="COG2269">
    <property type="taxonomic scope" value="Bacteria"/>
</dbReference>
<name>H5TEG4_9ALTE</name>
<dbReference type="InterPro" id="IPR004525">
    <property type="entry name" value="EpmA"/>
</dbReference>
<dbReference type="PRINTS" id="PR00982">
    <property type="entry name" value="TRNASYNTHLYS"/>
</dbReference>
<dbReference type="PANTHER" id="PTHR42918:SF6">
    <property type="entry name" value="ELONGATION FACTOR P--(R)-BETA-LYSINE LIGASE"/>
    <property type="match status" value="1"/>
</dbReference>
<dbReference type="PROSITE" id="PS50862">
    <property type="entry name" value="AA_TRNA_LIGASE_II"/>
    <property type="match status" value="1"/>
</dbReference>
<dbReference type="SUPFAM" id="SSF55681">
    <property type="entry name" value="Class II aaRS and biotin synthetases"/>
    <property type="match status" value="1"/>
</dbReference>
<keyword evidence="8" id="KW-1185">Reference proteome</keyword>
<dbReference type="NCBIfam" id="TIGR00462">
    <property type="entry name" value="genX"/>
    <property type="match status" value="1"/>
</dbReference>
<comment type="caution">
    <text evidence="7">The sequence shown here is derived from an EMBL/GenBank/DDBJ whole genome shotgun (WGS) entry which is preliminary data.</text>
</comment>
<dbReference type="GO" id="GO:0006430">
    <property type="term" value="P:lysyl-tRNA aminoacylation"/>
    <property type="evidence" value="ECO:0007669"/>
    <property type="project" value="InterPro"/>
</dbReference>
<dbReference type="OrthoDB" id="9802326at2"/>
<reference evidence="7 8" key="1">
    <citation type="journal article" date="2012" name="J. Bacteriol.">
        <title>Genome sequence of proteorhodopsin-containing sea ice bacterium Glaciecola punicea ACAM 611T.</title>
        <authorList>
            <person name="Qin Q.-L."/>
            <person name="Xie B.-B."/>
            <person name="Shu Y.-L."/>
            <person name="Rong J.-C."/>
            <person name="Zhao D.-L."/>
            <person name="Zhang X.-Y."/>
            <person name="Chen X.-L."/>
            <person name="Zhou B.-C."/>
            <person name="Zhanga Y.-Z."/>
        </authorList>
    </citation>
    <scope>NUCLEOTIDE SEQUENCE [LARGE SCALE GENOMIC DNA]</scope>
    <source>
        <strain evidence="7 8">ACAM 611</strain>
    </source>
</reference>
<evidence type="ECO:0000256" key="4">
    <source>
        <dbReference type="ARBA" id="ARBA00022840"/>
    </source>
</evidence>
<gene>
    <name evidence="7" type="ORF">GPUN_2576</name>
</gene>
<evidence type="ECO:0000259" key="6">
    <source>
        <dbReference type="PROSITE" id="PS50862"/>
    </source>
</evidence>
<dbReference type="FunFam" id="3.30.930.10:FF:000017">
    <property type="entry name" value="Elongation factor P--(R)-beta-lysine ligase"/>
    <property type="match status" value="1"/>
</dbReference>
<dbReference type="RefSeq" id="WP_006007114.1">
    <property type="nucleotide sequence ID" value="NZ_BAET01000031.1"/>
</dbReference>
<evidence type="ECO:0000256" key="3">
    <source>
        <dbReference type="ARBA" id="ARBA00022741"/>
    </source>
</evidence>
<dbReference type="GO" id="GO:0000049">
    <property type="term" value="F:tRNA binding"/>
    <property type="evidence" value="ECO:0007669"/>
    <property type="project" value="TreeGrafter"/>
</dbReference>
<dbReference type="Pfam" id="PF00152">
    <property type="entry name" value="tRNA-synt_2"/>
    <property type="match status" value="1"/>
</dbReference>
<dbReference type="GO" id="GO:0005829">
    <property type="term" value="C:cytosol"/>
    <property type="evidence" value="ECO:0007669"/>
    <property type="project" value="TreeGrafter"/>
</dbReference>
<dbReference type="InterPro" id="IPR004364">
    <property type="entry name" value="Aa-tRNA-synt_II"/>
</dbReference>
<dbReference type="NCBIfam" id="NF006828">
    <property type="entry name" value="PRK09350.1"/>
    <property type="match status" value="1"/>
</dbReference>
<dbReference type="EMBL" id="BAET01000031">
    <property type="protein sequence ID" value="GAB56691.1"/>
    <property type="molecule type" value="Genomic_DNA"/>
</dbReference>
<feature type="domain" description="Aminoacyl-transfer RNA synthetases class-II family profile" evidence="6">
    <location>
        <begin position="17"/>
        <end position="333"/>
    </location>
</feature>
<dbReference type="GO" id="GO:0004824">
    <property type="term" value="F:lysine-tRNA ligase activity"/>
    <property type="evidence" value="ECO:0007669"/>
    <property type="project" value="InterPro"/>
</dbReference>
<protein>
    <submittedName>
        <fullName evidence="7">Lysyl-tRNA synthetase</fullName>
    </submittedName>
</protein>
<dbReference type="Gene3D" id="3.30.930.10">
    <property type="entry name" value="Bira Bifunctional Protein, Domain 2"/>
    <property type="match status" value="1"/>
</dbReference>
<organism evidence="7 8">
    <name type="scientific">Glaciecola punicea ACAM 611</name>
    <dbReference type="NCBI Taxonomy" id="1121923"/>
    <lineage>
        <taxon>Bacteria</taxon>
        <taxon>Pseudomonadati</taxon>
        <taxon>Pseudomonadota</taxon>
        <taxon>Gammaproteobacteria</taxon>
        <taxon>Alteromonadales</taxon>
        <taxon>Alteromonadaceae</taxon>
        <taxon>Glaciecola</taxon>
    </lineage>
</organism>
<dbReference type="InterPro" id="IPR006195">
    <property type="entry name" value="aa-tRNA-synth_II"/>
</dbReference>
<dbReference type="STRING" id="56804.BAE46_04690"/>
<dbReference type="Proteomes" id="UP000053586">
    <property type="component" value="Unassembled WGS sequence"/>
</dbReference>
<accession>H5TEG4</accession>
<comment type="subunit">
    <text evidence="1">Homodimer.</text>
</comment>
<evidence type="ECO:0000313" key="8">
    <source>
        <dbReference type="Proteomes" id="UP000053586"/>
    </source>
</evidence>
<keyword evidence="2" id="KW-0436">Ligase</keyword>
<evidence type="ECO:0000256" key="2">
    <source>
        <dbReference type="ARBA" id="ARBA00022598"/>
    </source>
</evidence>
<dbReference type="InterPro" id="IPR045864">
    <property type="entry name" value="aa-tRNA-synth_II/BPL/LPL"/>
</dbReference>
<comment type="catalytic activity">
    <reaction evidence="5">
        <text>D-beta-lysine + L-lysyl-[protein] + ATP = N(6)-((3R)-3,6-diaminohexanoyl)-L-lysyl-[protein] + AMP + diphosphate + H(+)</text>
        <dbReference type="Rhea" id="RHEA:83435"/>
        <dbReference type="Rhea" id="RHEA-COMP:9752"/>
        <dbReference type="Rhea" id="RHEA-COMP:20131"/>
        <dbReference type="ChEBI" id="CHEBI:15378"/>
        <dbReference type="ChEBI" id="CHEBI:29969"/>
        <dbReference type="ChEBI" id="CHEBI:30616"/>
        <dbReference type="ChEBI" id="CHEBI:33019"/>
        <dbReference type="ChEBI" id="CHEBI:84138"/>
        <dbReference type="ChEBI" id="CHEBI:156053"/>
        <dbReference type="ChEBI" id="CHEBI:456215"/>
    </reaction>
    <physiologicalReaction direction="left-to-right" evidence="5">
        <dbReference type="Rhea" id="RHEA:83436"/>
    </physiologicalReaction>
</comment>
<evidence type="ECO:0000256" key="5">
    <source>
        <dbReference type="ARBA" id="ARBA00052794"/>
    </source>
</evidence>
<dbReference type="AlphaFoldDB" id="H5TEG4"/>
<dbReference type="InterPro" id="IPR018149">
    <property type="entry name" value="Lys-tRNA-synth_II_C"/>
</dbReference>
<keyword evidence="7" id="KW-0030">Aminoacyl-tRNA synthetase</keyword>
<dbReference type="GO" id="GO:0005524">
    <property type="term" value="F:ATP binding"/>
    <property type="evidence" value="ECO:0007669"/>
    <property type="project" value="UniProtKB-KW"/>
</dbReference>
<dbReference type="PANTHER" id="PTHR42918">
    <property type="entry name" value="LYSYL-TRNA SYNTHETASE"/>
    <property type="match status" value="1"/>
</dbReference>
<evidence type="ECO:0000313" key="7">
    <source>
        <dbReference type="EMBL" id="GAB56691.1"/>
    </source>
</evidence>
<evidence type="ECO:0000256" key="1">
    <source>
        <dbReference type="ARBA" id="ARBA00011738"/>
    </source>
</evidence>
<keyword evidence="3" id="KW-0547">Nucleotide-binding</keyword>
<proteinExistence type="predicted"/>